<dbReference type="PANTHER" id="PTHR45711">
    <property type="entry name" value="CHLORIDE CHANNEL PROTEIN"/>
    <property type="match status" value="1"/>
</dbReference>
<dbReference type="PANTHER" id="PTHR45711:SF6">
    <property type="entry name" value="CHLORIDE CHANNEL PROTEIN"/>
    <property type="match status" value="1"/>
</dbReference>
<evidence type="ECO:0000256" key="8">
    <source>
        <dbReference type="SAM" id="MobiDB-lite"/>
    </source>
</evidence>
<gene>
    <name evidence="10" type="ORF">PENSUB_10766</name>
</gene>
<evidence type="ECO:0000256" key="6">
    <source>
        <dbReference type="ARBA" id="ARBA00023136"/>
    </source>
</evidence>
<feature type="transmembrane region" description="Helical" evidence="9">
    <location>
        <begin position="269"/>
        <end position="291"/>
    </location>
</feature>
<evidence type="ECO:0000256" key="1">
    <source>
        <dbReference type="ARBA" id="ARBA00004141"/>
    </source>
</evidence>
<accession>A0A1Q5T8N1</accession>
<dbReference type="GO" id="GO:0005886">
    <property type="term" value="C:plasma membrane"/>
    <property type="evidence" value="ECO:0007669"/>
    <property type="project" value="TreeGrafter"/>
</dbReference>
<dbReference type="GO" id="GO:0005794">
    <property type="term" value="C:Golgi apparatus"/>
    <property type="evidence" value="ECO:0007669"/>
    <property type="project" value="TreeGrafter"/>
</dbReference>
<evidence type="ECO:0000256" key="7">
    <source>
        <dbReference type="ARBA" id="ARBA00023214"/>
    </source>
</evidence>
<proteinExistence type="predicted"/>
<dbReference type="InterPro" id="IPR046342">
    <property type="entry name" value="CBS_dom_sf"/>
</dbReference>
<evidence type="ECO:0000256" key="4">
    <source>
        <dbReference type="ARBA" id="ARBA00022989"/>
    </source>
</evidence>
<evidence type="ECO:0000313" key="11">
    <source>
        <dbReference type="Proteomes" id="UP000186955"/>
    </source>
</evidence>
<dbReference type="InterPro" id="IPR014743">
    <property type="entry name" value="Cl-channel_core"/>
</dbReference>
<feature type="compositionally biased region" description="Polar residues" evidence="8">
    <location>
        <begin position="1"/>
        <end position="10"/>
    </location>
</feature>
<keyword evidence="6 9" id="KW-0472">Membrane</keyword>
<keyword evidence="2" id="KW-0813">Transport</keyword>
<evidence type="ECO:0000256" key="3">
    <source>
        <dbReference type="ARBA" id="ARBA00022692"/>
    </source>
</evidence>
<dbReference type="Pfam" id="PF00654">
    <property type="entry name" value="Voltage_CLC"/>
    <property type="match status" value="1"/>
</dbReference>
<dbReference type="Gene3D" id="3.10.580.20">
    <property type="match status" value="1"/>
</dbReference>
<evidence type="ECO:0000256" key="2">
    <source>
        <dbReference type="ARBA" id="ARBA00022448"/>
    </source>
</evidence>
<protein>
    <submittedName>
        <fullName evidence="10">H(+)/Cl(-) exchange transporter 3</fullName>
    </submittedName>
</protein>
<keyword evidence="11" id="KW-1185">Reference proteome</keyword>
<evidence type="ECO:0000256" key="9">
    <source>
        <dbReference type="SAM" id="Phobius"/>
    </source>
</evidence>
<dbReference type="CDD" id="cd03684">
    <property type="entry name" value="ClC_3_like"/>
    <property type="match status" value="1"/>
</dbReference>
<dbReference type="CDD" id="cd04591">
    <property type="entry name" value="CBS_pair_voltage-gated_CLC_euk_bac"/>
    <property type="match status" value="1"/>
</dbReference>
<dbReference type="STRING" id="1316194.A0A1Q5T8N1"/>
<reference evidence="10 11" key="1">
    <citation type="submission" date="2016-10" db="EMBL/GenBank/DDBJ databases">
        <title>Genome sequence of the ascomycete fungus Penicillium subrubescens.</title>
        <authorList>
            <person name="De Vries R.P."/>
            <person name="Peng M."/>
            <person name="Dilokpimol A."/>
            <person name="Hilden K."/>
            <person name="Makela M.R."/>
            <person name="Grigoriev I."/>
            <person name="Riley R."/>
            <person name="Granchi Z."/>
        </authorList>
    </citation>
    <scope>NUCLEOTIDE SEQUENCE [LARGE SCALE GENOMIC DNA]</scope>
    <source>
        <strain evidence="10 11">CBS 132785</strain>
    </source>
</reference>
<evidence type="ECO:0000313" key="10">
    <source>
        <dbReference type="EMBL" id="OKO96591.1"/>
    </source>
</evidence>
<feature type="transmembrane region" description="Helical" evidence="9">
    <location>
        <begin position="456"/>
        <end position="475"/>
    </location>
</feature>
<feature type="transmembrane region" description="Helical" evidence="9">
    <location>
        <begin position="337"/>
        <end position="359"/>
    </location>
</feature>
<dbReference type="PRINTS" id="PR00762">
    <property type="entry name" value="CLCHANNEL"/>
</dbReference>
<evidence type="ECO:0000256" key="5">
    <source>
        <dbReference type="ARBA" id="ARBA00023065"/>
    </source>
</evidence>
<keyword evidence="5" id="KW-0406">Ion transport</keyword>
<dbReference type="Proteomes" id="UP000186955">
    <property type="component" value="Unassembled WGS sequence"/>
</dbReference>
<comment type="subcellular location">
    <subcellularLocation>
        <location evidence="1">Membrane</location>
        <topology evidence="1">Multi-pass membrane protein</topology>
    </subcellularLocation>
</comment>
<dbReference type="SUPFAM" id="SSF54631">
    <property type="entry name" value="CBS-domain pair"/>
    <property type="match status" value="1"/>
</dbReference>
<keyword evidence="7" id="KW-0868">Chloride</keyword>
<comment type="caution">
    <text evidence="10">The sequence shown here is derived from an EMBL/GenBank/DDBJ whole genome shotgun (WGS) entry which is preliminary data.</text>
</comment>
<name>A0A1Q5T8N1_9EURO</name>
<dbReference type="AlphaFoldDB" id="A0A1Q5T8N1"/>
<dbReference type="InterPro" id="IPR001807">
    <property type="entry name" value="ClC"/>
</dbReference>
<organism evidence="10 11">
    <name type="scientific">Penicillium subrubescens</name>
    <dbReference type="NCBI Taxonomy" id="1316194"/>
    <lineage>
        <taxon>Eukaryota</taxon>
        <taxon>Fungi</taxon>
        <taxon>Dikarya</taxon>
        <taxon>Ascomycota</taxon>
        <taxon>Pezizomycotina</taxon>
        <taxon>Eurotiomycetes</taxon>
        <taxon>Eurotiomycetidae</taxon>
        <taxon>Eurotiales</taxon>
        <taxon>Aspergillaceae</taxon>
        <taxon>Penicillium</taxon>
    </lineage>
</organism>
<feature type="transmembrane region" description="Helical" evidence="9">
    <location>
        <begin position="426"/>
        <end position="450"/>
    </location>
</feature>
<feature type="transmembrane region" description="Helical" evidence="9">
    <location>
        <begin position="522"/>
        <end position="546"/>
    </location>
</feature>
<feature type="transmembrane region" description="Helical" evidence="9">
    <location>
        <begin position="151"/>
        <end position="172"/>
    </location>
</feature>
<dbReference type="FunFam" id="3.10.580.20:FF:000002">
    <property type="entry name" value="Chloride channel protein"/>
    <property type="match status" value="1"/>
</dbReference>
<feature type="compositionally biased region" description="Polar residues" evidence="8">
    <location>
        <begin position="46"/>
        <end position="58"/>
    </location>
</feature>
<dbReference type="EMBL" id="MNBE01000698">
    <property type="protein sequence ID" value="OKO96591.1"/>
    <property type="molecule type" value="Genomic_DNA"/>
</dbReference>
<sequence length="774" mass="84611">MSMTGQSSGSDDQRYATSPALPEQERENPRLQDTIRGAEGFEPLSSLFSTTAGGSSTPGLGFSRPHGGQNGDASPLEPYGPVGLNGDPNSKDGGPLDWYVEGPGRRVGYDDFTAIDWIYEYTKERQRKRLLYSSGQGIFGYVRRVIEASNVWFVLIATGIAVGILAAAIDIATDWLGDLKTGYCKSGRGGGKFYLNRSFCCWGLNGTVIRHFMGPWTLTIKSLGLCLAVSSGLWLGKEGPLVHVACCCANIMMKPFDSLTGNEARKREVLSAAAAAGISVAFGAPIGGVLFSLETMWQSFVCAMVAAVTLQALNPFRTGKIVLYQVTYTRGWHRFEVIPFIILGIVGGLFGAFLIRLNIKIARWRRSRSSSRPILEVAVIALLTALINFPNHFMRAQNSELVQALFAECSSETYDRFGLCVTGSKAFGVVAILLLAAALAFFLASVTFGLDIPAGIILPSVAIGALYGRALGILVRMWQEAYPKAFLFAKCEPDIPCVTPGLYAIIGAASALGGATRMTLSIVVIMFELTGALTYVIPIMIAVMLSKWCGDIFGKRGIYESWIQLNEYPFLDHRDDTTPPDVYARRVMTVVDDLSVITATGHTIGSLRNLVANTTYRGFPVISETSTPILLGYITRNELSFALKHSTSPANRNLSEETQVFFAHQPFADPVETLDLRPWMDQTPITLNSNISFLIVLRMFQRLGLRYVLFANKGILQGLLTKKDVWSVLNGVEFRRQEALRGDEFQYTHGAEEVGLLQGDERSSLSGSLRRDSL</sequence>
<dbReference type="SUPFAM" id="SSF81340">
    <property type="entry name" value="Clc chloride channel"/>
    <property type="match status" value="1"/>
</dbReference>
<dbReference type="GO" id="GO:0005769">
    <property type="term" value="C:early endosome"/>
    <property type="evidence" value="ECO:0007669"/>
    <property type="project" value="TreeGrafter"/>
</dbReference>
<keyword evidence="4 9" id="KW-1133">Transmembrane helix</keyword>
<feature type="region of interest" description="Disordered" evidence="8">
    <location>
        <begin position="1"/>
        <end position="93"/>
    </location>
</feature>
<dbReference type="GO" id="GO:0005247">
    <property type="term" value="F:voltage-gated chloride channel activity"/>
    <property type="evidence" value="ECO:0007669"/>
    <property type="project" value="TreeGrafter"/>
</dbReference>
<keyword evidence="3 9" id="KW-0812">Transmembrane</keyword>
<dbReference type="Gene3D" id="1.10.3080.10">
    <property type="entry name" value="Clc chloride channel"/>
    <property type="match status" value="1"/>
</dbReference>